<keyword evidence="3" id="KW-1185">Reference proteome</keyword>
<feature type="region of interest" description="Disordered" evidence="1">
    <location>
        <begin position="122"/>
        <end position="151"/>
    </location>
</feature>
<feature type="region of interest" description="Disordered" evidence="1">
    <location>
        <begin position="607"/>
        <end position="674"/>
    </location>
</feature>
<evidence type="ECO:0000256" key="1">
    <source>
        <dbReference type="SAM" id="MobiDB-lite"/>
    </source>
</evidence>
<feature type="compositionally biased region" description="Polar residues" evidence="1">
    <location>
        <begin position="410"/>
        <end position="428"/>
    </location>
</feature>
<dbReference type="AlphaFoldDB" id="A0AAD5XG84"/>
<feature type="compositionally biased region" description="Polar residues" evidence="1">
    <location>
        <begin position="264"/>
        <end position="286"/>
    </location>
</feature>
<gene>
    <name evidence="2" type="ORF">HK100_006163</name>
</gene>
<dbReference type="EMBL" id="JADGJH010000287">
    <property type="protein sequence ID" value="KAJ3131617.1"/>
    <property type="molecule type" value="Genomic_DNA"/>
</dbReference>
<organism evidence="2 3">
    <name type="scientific">Physocladia obscura</name>
    <dbReference type="NCBI Taxonomy" id="109957"/>
    <lineage>
        <taxon>Eukaryota</taxon>
        <taxon>Fungi</taxon>
        <taxon>Fungi incertae sedis</taxon>
        <taxon>Chytridiomycota</taxon>
        <taxon>Chytridiomycota incertae sedis</taxon>
        <taxon>Chytridiomycetes</taxon>
        <taxon>Chytridiales</taxon>
        <taxon>Chytriomycetaceae</taxon>
        <taxon>Physocladia</taxon>
    </lineage>
</organism>
<protein>
    <submittedName>
        <fullName evidence="2">Uncharacterized protein</fullName>
    </submittedName>
</protein>
<feature type="compositionally biased region" description="Low complexity" evidence="1">
    <location>
        <begin position="320"/>
        <end position="338"/>
    </location>
</feature>
<proteinExistence type="predicted"/>
<name>A0AAD5XG84_9FUNG</name>
<accession>A0AAD5XG84</accession>
<feature type="compositionally biased region" description="Polar residues" evidence="1">
    <location>
        <begin position="70"/>
        <end position="79"/>
    </location>
</feature>
<feature type="region of interest" description="Disordered" evidence="1">
    <location>
        <begin position="248"/>
        <end position="286"/>
    </location>
</feature>
<sequence>MDAIFSAGGKRLNQQPQVYTTPAASAIAKQSATPAFIRSERYTASPAQPAASSSARRTASAARTVQITVPLPSSVQAPKSNPKPKANTTPLFLQSKKKAKATLNKMLTSMLMGKSASKASTATATVPTTTTSGTAMSITPPPTAPATPGSQHPKLNLLPTPSTMSTEAHIFKNDAIFKIKSTEAYLAPADHPEHLSFRKGQAFYALNHNDELKCFFVSTEYATPFSRTAVNGFVPDKYFEVVELNTGKNKTRSGSNPPAPATKVASTTQNQQQPTVPSTSNVGKSANSSNAIAAMQREHELMMQQHQQYPAPVINKHHSFSSSSYTPVSESTTPAPAAATTPITAAQSNLSNMSTVNNHRSHVHTQQIAELERELRNADFSIPNAAITSGGELSKSKSRSREMLRFAPSARTSNSNLSGKNNNETGNPIWNGAINSTPINDAQVMSKQPSNPVALPTTPIPTVPPSITHQRAKSNGSFFRMLFSSSSSLNSATSSPLPDHQSSSFRILRGRQSPQQLQQPTVQASMPQPQLLLQPVLNISTARARRVPSYSTMRAKSPANSVTNAPSMAAPKTPRTPFAAFFPRLSARTPQAPTGVPSAMPYFSMRSPSANSSVPGSPSSIRNGPWDGTYPPPPPMPEIPAEYLGGSRAGSITSGDRAERRKSHGGVVGNGGSIVIGGVTAGRMKSSLKKSTSSFLGGAK</sequence>
<dbReference type="Proteomes" id="UP001211907">
    <property type="component" value="Unassembled WGS sequence"/>
</dbReference>
<comment type="caution">
    <text evidence="2">The sequence shown here is derived from an EMBL/GenBank/DDBJ whole genome shotgun (WGS) entry which is preliminary data.</text>
</comment>
<evidence type="ECO:0000313" key="3">
    <source>
        <dbReference type="Proteomes" id="UP001211907"/>
    </source>
</evidence>
<evidence type="ECO:0000313" key="2">
    <source>
        <dbReference type="EMBL" id="KAJ3131617.1"/>
    </source>
</evidence>
<feature type="region of interest" description="Disordered" evidence="1">
    <location>
        <begin position="70"/>
        <end position="89"/>
    </location>
</feature>
<feature type="region of interest" description="Disordered" evidence="1">
    <location>
        <begin position="316"/>
        <end position="338"/>
    </location>
</feature>
<feature type="region of interest" description="Disordered" evidence="1">
    <location>
        <begin position="548"/>
        <end position="575"/>
    </location>
</feature>
<reference evidence="2" key="1">
    <citation type="submission" date="2020-05" db="EMBL/GenBank/DDBJ databases">
        <title>Phylogenomic resolution of chytrid fungi.</title>
        <authorList>
            <person name="Stajich J.E."/>
            <person name="Amses K."/>
            <person name="Simmons R."/>
            <person name="Seto K."/>
            <person name="Myers J."/>
            <person name="Bonds A."/>
            <person name="Quandt C.A."/>
            <person name="Barry K."/>
            <person name="Liu P."/>
            <person name="Grigoriev I."/>
            <person name="Longcore J.E."/>
            <person name="James T.Y."/>
        </authorList>
    </citation>
    <scope>NUCLEOTIDE SEQUENCE</scope>
    <source>
        <strain evidence="2">JEL0513</strain>
    </source>
</reference>
<feature type="region of interest" description="Disordered" evidence="1">
    <location>
        <begin position="386"/>
        <end position="428"/>
    </location>
</feature>
<feature type="compositionally biased region" description="Low complexity" evidence="1">
    <location>
        <begin position="607"/>
        <end position="629"/>
    </location>
</feature>
<feature type="region of interest" description="Disordered" evidence="1">
    <location>
        <begin position="43"/>
        <end position="63"/>
    </location>
</feature>
<feature type="compositionally biased region" description="Polar residues" evidence="1">
    <location>
        <begin position="549"/>
        <end position="566"/>
    </location>
</feature>
<feature type="compositionally biased region" description="Low complexity" evidence="1">
    <location>
        <begin position="122"/>
        <end position="138"/>
    </location>
</feature>